<dbReference type="EnsemblProtists" id="EKX55261">
    <property type="protein sequence ID" value="EKX55261"/>
    <property type="gene ID" value="GUITHDRAFT_131505"/>
</dbReference>
<dbReference type="PANTHER" id="PTHR38011:SF7">
    <property type="entry name" value="2,5-DIAMINO-6-RIBOSYLAMINO-4(3H)-PYRIMIDINONE 5'-PHOSPHATE REDUCTASE"/>
    <property type="match status" value="1"/>
</dbReference>
<dbReference type="InterPro" id="IPR024072">
    <property type="entry name" value="DHFR-like_dom_sf"/>
</dbReference>
<dbReference type="HOGENOM" id="CLU_1285420_0_0_1"/>
<evidence type="ECO:0000256" key="3">
    <source>
        <dbReference type="ARBA" id="ARBA00023002"/>
    </source>
</evidence>
<dbReference type="InterPro" id="IPR002734">
    <property type="entry name" value="RibDG_C"/>
</dbReference>
<dbReference type="Gene3D" id="3.40.430.10">
    <property type="entry name" value="Dihydrofolate Reductase, subunit A"/>
    <property type="match status" value="1"/>
</dbReference>
<proteinExistence type="predicted"/>
<keyword evidence="3" id="KW-0560">Oxidoreductase</keyword>
<keyword evidence="2" id="KW-0521">NADP</keyword>
<feature type="region of interest" description="Disordered" evidence="4">
    <location>
        <begin position="1"/>
        <end position="21"/>
    </location>
</feature>
<dbReference type="PANTHER" id="PTHR38011">
    <property type="entry name" value="DIHYDROFOLATE REDUCTASE FAMILY PROTEIN (AFU_ORTHOLOGUE AFUA_8G06820)"/>
    <property type="match status" value="1"/>
</dbReference>
<dbReference type="OrthoDB" id="5432at2759"/>
<dbReference type="GeneID" id="17311933"/>
<dbReference type="OMA" id="HYLRYHH"/>
<dbReference type="GO" id="GO:0008703">
    <property type="term" value="F:5-amino-6-(5-phosphoribosylamino)uracil reductase activity"/>
    <property type="evidence" value="ECO:0007669"/>
    <property type="project" value="InterPro"/>
</dbReference>
<reference evidence="8" key="2">
    <citation type="submission" date="2012-11" db="EMBL/GenBank/DDBJ databases">
        <authorList>
            <person name="Kuo A."/>
            <person name="Curtis B.A."/>
            <person name="Tanifuji G."/>
            <person name="Burki F."/>
            <person name="Gruber A."/>
            <person name="Irimia M."/>
            <person name="Maruyama S."/>
            <person name="Arias M.C."/>
            <person name="Ball S.G."/>
            <person name="Gile G.H."/>
            <person name="Hirakawa Y."/>
            <person name="Hopkins J.F."/>
            <person name="Rensing S.A."/>
            <person name="Schmutz J."/>
            <person name="Symeonidi A."/>
            <person name="Elias M."/>
            <person name="Eveleigh R.J."/>
            <person name="Herman E.K."/>
            <person name="Klute M.J."/>
            <person name="Nakayama T."/>
            <person name="Obornik M."/>
            <person name="Reyes-Prieto A."/>
            <person name="Armbrust E.V."/>
            <person name="Aves S.J."/>
            <person name="Beiko R.G."/>
            <person name="Coutinho P."/>
            <person name="Dacks J.B."/>
            <person name="Durnford D.G."/>
            <person name="Fast N.M."/>
            <person name="Green B.R."/>
            <person name="Grisdale C."/>
            <person name="Hempe F."/>
            <person name="Henrissat B."/>
            <person name="Hoppner M.P."/>
            <person name="Ishida K.-I."/>
            <person name="Kim E."/>
            <person name="Koreny L."/>
            <person name="Kroth P.G."/>
            <person name="Liu Y."/>
            <person name="Malik S.-B."/>
            <person name="Maier U.G."/>
            <person name="McRose D."/>
            <person name="Mock T."/>
            <person name="Neilson J.A."/>
            <person name="Onodera N.T."/>
            <person name="Poole A.M."/>
            <person name="Pritham E.J."/>
            <person name="Richards T.A."/>
            <person name="Rocap G."/>
            <person name="Roy S.W."/>
            <person name="Sarai C."/>
            <person name="Schaack S."/>
            <person name="Shirato S."/>
            <person name="Slamovits C.H."/>
            <person name="Spencer D.F."/>
            <person name="Suzuki S."/>
            <person name="Worden A.Z."/>
            <person name="Zauner S."/>
            <person name="Barry K."/>
            <person name="Bell C."/>
            <person name="Bharti A.K."/>
            <person name="Crow J.A."/>
            <person name="Grimwood J."/>
            <person name="Kramer R."/>
            <person name="Lindquist E."/>
            <person name="Lucas S."/>
            <person name="Salamov A."/>
            <person name="McFadden G.I."/>
            <person name="Lane C.E."/>
            <person name="Keeling P.J."/>
            <person name="Gray M.W."/>
            <person name="Grigoriev I.V."/>
            <person name="Archibald J.M."/>
        </authorList>
    </citation>
    <scope>NUCLEOTIDE SEQUENCE</scope>
    <source>
        <strain evidence="8">CCMP2712</strain>
    </source>
</reference>
<sequence length="215" mass="23432">MEDPMRRPSLQATSSTAERARAACQRLSEDSIVEELTGKMKVTRERLQLRRENDTSSLLSPYVTLTFAQTLDGSIATLDRRPLEISCNESMVMTHHLRSVHDCILVGIGTVRSDDPSLTVRLCNGSNPKPVVLDPRLTIRRDCRLLSSPACVRPIVACSRADLVNSSRAVELEALGCTVMGCELQANGHVDLVSVLCGLASLRMKSVMVEGGAQV</sequence>
<dbReference type="STRING" id="905079.L1K367"/>
<keyword evidence="8" id="KW-1185">Reference proteome</keyword>
<dbReference type="AlphaFoldDB" id="L1K367"/>
<protein>
    <recommendedName>
        <fullName evidence="5">Bacterial bifunctional deaminase-reductase C-terminal domain-containing protein</fullName>
    </recommendedName>
</protein>
<name>L1K367_GUITC</name>
<dbReference type="EMBL" id="JH992965">
    <property type="protein sequence ID" value="EKX55261.1"/>
    <property type="molecule type" value="Genomic_DNA"/>
</dbReference>
<reference evidence="7" key="3">
    <citation type="submission" date="2015-06" db="UniProtKB">
        <authorList>
            <consortium name="EnsemblProtists"/>
        </authorList>
    </citation>
    <scope>IDENTIFICATION</scope>
</reference>
<evidence type="ECO:0000256" key="4">
    <source>
        <dbReference type="SAM" id="MobiDB-lite"/>
    </source>
</evidence>
<dbReference type="InterPro" id="IPR050765">
    <property type="entry name" value="Riboflavin_Biosynth_HTPR"/>
</dbReference>
<evidence type="ECO:0000256" key="1">
    <source>
        <dbReference type="ARBA" id="ARBA00005104"/>
    </source>
</evidence>
<dbReference type="eggNOG" id="ENOG502RZWZ">
    <property type="taxonomic scope" value="Eukaryota"/>
</dbReference>
<dbReference type="RefSeq" id="XP_005842241.1">
    <property type="nucleotide sequence ID" value="XM_005842184.1"/>
</dbReference>
<reference evidence="6 8" key="1">
    <citation type="journal article" date="2012" name="Nature">
        <title>Algal genomes reveal evolutionary mosaicism and the fate of nucleomorphs.</title>
        <authorList>
            <consortium name="DOE Joint Genome Institute"/>
            <person name="Curtis B.A."/>
            <person name="Tanifuji G."/>
            <person name="Burki F."/>
            <person name="Gruber A."/>
            <person name="Irimia M."/>
            <person name="Maruyama S."/>
            <person name="Arias M.C."/>
            <person name="Ball S.G."/>
            <person name="Gile G.H."/>
            <person name="Hirakawa Y."/>
            <person name="Hopkins J.F."/>
            <person name="Kuo A."/>
            <person name="Rensing S.A."/>
            <person name="Schmutz J."/>
            <person name="Symeonidi A."/>
            <person name="Elias M."/>
            <person name="Eveleigh R.J."/>
            <person name="Herman E.K."/>
            <person name="Klute M.J."/>
            <person name="Nakayama T."/>
            <person name="Obornik M."/>
            <person name="Reyes-Prieto A."/>
            <person name="Armbrust E.V."/>
            <person name="Aves S.J."/>
            <person name="Beiko R.G."/>
            <person name="Coutinho P."/>
            <person name="Dacks J.B."/>
            <person name="Durnford D.G."/>
            <person name="Fast N.M."/>
            <person name="Green B.R."/>
            <person name="Grisdale C.J."/>
            <person name="Hempel F."/>
            <person name="Henrissat B."/>
            <person name="Hoppner M.P."/>
            <person name="Ishida K."/>
            <person name="Kim E."/>
            <person name="Koreny L."/>
            <person name="Kroth P.G."/>
            <person name="Liu Y."/>
            <person name="Malik S.B."/>
            <person name="Maier U.G."/>
            <person name="McRose D."/>
            <person name="Mock T."/>
            <person name="Neilson J.A."/>
            <person name="Onodera N.T."/>
            <person name="Poole A.M."/>
            <person name="Pritham E.J."/>
            <person name="Richards T.A."/>
            <person name="Rocap G."/>
            <person name="Roy S.W."/>
            <person name="Sarai C."/>
            <person name="Schaack S."/>
            <person name="Shirato S."/>
            <person name="Slamovits C.H."/>
            <person name="Spencer D.F."/>
            <person name="Suzuki S."/>
            <person name="Worden A.Z."/>
            <person name="Zauner S."/>
            <person name="Barry K."/>
            <person name="Bell C."/>
            <person name="Bharti A.K."/>
            <person name="Crow J.A."/>
            <person name="Grimwood J."/>
            <person name="Kramer R."/>
            <person name="Lindquist E."/>
            <person name="Lucas S."/>
            <person name="Salamov A."/>
            <person name="McFadden G.I."/>
            <person name="Lane C.E."/>
            <person name="Keeling P.J."/>
            <person name="Gray M.W."/>
            <person name="Grigoriev I.V."/>
            <person name="Archibald J.M."/>
        </authorList>
    </citation>
    <scope>NUCLEOTIDE SEQUENCE</scope>
    <source>
        <strain evidence="6 8">CCMP2712</strain>
    </source>
</reference>
<accession>L1K367</accession>
<gene>
    <name evidence="6" type="ORF">GUITHDRAFT_131505</name>
</gene>
<dbReference type="Proteomes" id="UP000011087">
    <property type="component" value="Unassembled WGS sequence"/>
</dbReference>
<evidence type="ECO:0000313" key="8">
    <source>
        <dbReference type="Proteomes" id="UP000011087"/>
    </source>
</evidence>
<evidence type="ECO:0000259" key="5">
    <source>
        <dbReference type="Pfam" id="PF01872"/>
    </source>
</evidence>
<dbReference type="PaxDb" id="55529-EKX55261"/>
<evidence type="ECO:0000256" key="2">
    <source>
        <dbReference type="ARBA" id="ARBA00022857"/>
    </source>
</evidence>
<organism evidence="6">
    <name type="scientific">Guillardia theta (strain CCMP2712)</name>
    <name type="common">Cryptophyte</name>
    <dbReference type="NCBI Taxonomy" id="905079"/>
    <lineage>
        <taxon>Eukaryota</taxon>
        <taxon>Cryptophyceae</taxon>
        <taxon>Pyrenomonadales</taxon>
        <taxon>Geminigeraceae</taxon>
        <taxon>Guillardia</taxon>
    </lineage>
</organism>
<feature type="domain" description="Bacterial bifunctional deaminase-reductase C-terminal" evidence="5">
    <location>
        <begin position="61"/>
        <end position="215"/>
    </location>
</feature>
<evidence type="ECO:0000313" key="6">
    <source>
        <dbReference type="EMBL" id="EKX55261.1"/>
    </source>
</evidence>
<comment type="pathway">
    <text evidence="1">Cofactor biosynthesis; riboflavin biosynthesis.</text>
</comment>
<dbReference type="KEGG" id="gtt:GUITHDRAFT_131505"/>
<dbReference type="GO" id="GO:0009231">
    <property type="term" value="P:riboflavin biosynthetic process"/>
    <property type="evidence" value="ECO:0007669"/>
    <property type="project" value="InterPro"/>
</dbReference>
<dbReference type="SUPFAM" id="SSF53597">
    <property type="entry name" value="Dihydrofolate reductase-like"/>
    <property type="match status" value="1"/>
</dbReference>
<evidence type="ECO:0000313" key="7">
    <source>
        <dbReference type="EnsemblProtists" id="EKX55261"/>
    </source>
</evidence>
<dbReference type="Pfam" id="PF01872">
    <property type="entry name" value="RibD_C"/>
    <property type="match status" value="1"/>
</dbReference>